<dbReference type="PANTHER" id="PTHR46300">
    <property type="entry name" value="P450, PUTATIVE (EUROFUNG)-RELATED-RELATED"/>
    <property type="match status" value="1"/>
</dbReference>
<keyword evidence="4 9" id="KW-0349">Heme</keyword>
<comment type="similarity">
    <text evidence="3">Belongs to the cytochrome P450 family.</text>
</comment>
<dbReference type="Pfam" id="PF00067">
    <property type="entry name" value="p450"/>
    <property type="match status" value="1"/>
</dbReference>
<keyword evidence="7 9" id="KW-0408">Iron</keyword>
<dbReference type="SUPFAM" id="SSF48264">
    <property type="entry name" value="Cytochrome P450"/>
    <property type="match status" value="1"/>
</dbReference>
<evidence type="ECO:0000256" key="3">
    <source>
        <dbReference type="ARBA" id="ARBA00010617"/>
    </source>
</evidence>
<dbReference type="CDD" id="cd11065">
    <property type="entry name" value="CYP64-like"/>
    <property type="match status" value="1"/>
</dbReference>
<evidence type="ECO:0008006" key="12">
    <source>
        <dbReference type="Google" id="ProtNLM"/>
    </source>
</evidence>
<dbReference type="GO" id="GO:0005506">
    <property type="term" value="F:iron ion binding"/>
    <property type="evidence" value="ECO:0007669"/>
    <property type="project" value="InterPro"/>
</dbReference>
<dbReference type="InterPro" id="IPR050364">
    <property type="entry name" value="Cytochrome_P450_fung"/>
</dbReference>
<dbReference type="PRINTS" id="PR00463">
    <property type="entry name" value="EP450I"/>
</dbReference>
<dbReference type="AlphaFoldDB" id="A0A8H4R3D7"/>
<dbReference type="InterPro" id="IPR001128">
    <property type="entry name" value="Cyt_P450"/>
</dbReference>
<evidence type="ECO:0000313" key="10">
    <source>
        <dbReference type="EMBL" id="KAF4621052.1"/>
    </source>
</evidence>
<dbReference type="GO" id="GO:0016705">
    <property type="term" value="F:oxidoreductase activity, acting on paired donors, with incorporation or reduction of molecular oxygen"/>
    <property type="evidence" value="ECO:0007669"/>
    <property type="project" value="InterPro"/>
</dbReference>
<dbReference type="Gene3D" id="1.10.630.10">
    <property type="entry name" value="Cytochrome P450"/>
    <property type="match status" value="1"/>
</dbReference>
<feature type="binding site" description="axial binding residue" evidence="9">
    <location>
        <position position="440"/>
    </location>
    <ligand>
        <name>heme</name>
        <dbReference type="ChEBI" id="CHEBI:30413"/>
    </ligand>
    <ligandPart>
        <name>Fe</name>
        <dbReference type="ChEBI" id="CHEBI:18248"/>
    </ligandPart>
</feature>
<comment type="cofactor">
    <cofactor evidence="1 9">
        <name>heme</name>
        <dbReference type="ChEBI" id="CHEBI:30413"/>
    </cofactor>
</comment>
<evidence type="ECO:0000313" key="11">
    <source>
        <dbReference type="Proteomes" id="UP000521872"/>
    </source>
</evidence>
<sequence>MVTFSAIAFSISVLWVLKKVVYWYSAPRRPPYPPGPKPKPFIGNALDFPLANSSERYADWGKQYNSGILHLEALGNHIIILNSVEDADELLEKRAGNYSDRPEIPMIKLMGWDFTMILMPHNDEWRLHRRITHQNFRQAEAPKYYPIQIEKVHEMLRNLLEKPEDFDDHNKLLSISFPLSSMYGYNARSLNDPCVEIADKIAVNVAKLLLPGGNFVDMFPILGKIPAWVPGAISVRTAALLRGWTEEMKRIPTEYLKKQFAEGKAVPSLVTDMLERKFAGTISPEEEEAIHSIAYTIYSAASDTTISATKAFFYYMAKHPEIQRKAQAEIDRVVGTKRLPDFSDRDSGDMPYLEAIYREVLRMSTPVPLCVPHAASEDDYYKGYFIPKGATVFANIWAMSHDENRYPDPFTFKPERFLDESGKLNGDDRILAYGFGRRVCVGKYLASSILWLMMASVLACFNIDNAKDENGNCIEIDDTFEEMGLVRHKKNFRCSFNVRSTEALHLIQSTSAA</sequence>
<comment type="caution">
    <text evidence="10">The sequence shown here is derived from an EMBL/GenBank/DDBJ whole genome shotgun (WGS) entry which is preliminary data.</text>
</comment>
<keyword evidence="6" id="KW-0560">Oxidoreductase</keyword>
<keyword evidence="11" id="KW-1185">Reference proteome</keyword>
<keyword evidence="8" id="KW-0503">Monooxygenase</keyword>
<evidence type="ECO:0000256" key="7">
    <source>
        <dbReference type="ARBA" id="ARBA00023004"/>
    </source>
</evidence>
<dbReference type="PANTHER" id="PTHR46300:SF7">
    <property type="entry name" value="P450, PUTATIVE (EUROFUNG)-RELATED"/>
    <property type="match status" value="1"/>
</dbReference>
<comment type="pathway">
    <text evidence="2">Secondary metabolite biosynthesis.</text>
</comment>
<name>A0A8H4R3D7_9AGAR</name>
<dbReference type="GO" id="GO:0004497">
    <property type="term" value="F:monooxygenase activity"/>
    <property type="evidence" value="ECO:0007669"/>
    <property type="project" value="UniProtKB-KW"/>
</dbReference>
<evidence type="ECO:0000256" key="4">
    <source>
        <dbReference type="ARBA" id="ARBA00022617"/>
    </source>
</evidence>
<reference evidence="10 11" key="1">
    <citation type="submission" date="2019-12" db="EMBL/GenBank/DDBJ databases">
        <authorList>
            <person name="Floudas D."/>
            <person name="Bentzer J."/>
            <person name="Ahren D."/>
            <person name="Johansson T."/>
            <person name="Persson P."/>
            <person name="Tunlid A."/>
        </authorList>
    </citation>
    <scope>NUCLEOTIDE SEQUENCE [LARGE SCALE GENOMIC DNA]</scope>
    <source>
        <strain evidence="10 11">CBS 102.39</strain>
    </source>
</reference>
<dbReference type="EMBL" id="JAACJL010000015">
    <property type="protein sequence ID" value="KAF4621052.1"/>
    <property type="molecule type" value="Genomic_DNA"/>
</dbReference>
<evidence type="ECO:0000256" key="1">
    <source>
        <dbReference type="ARBA" id="ARBA00001971"/>
    </source>
</evidence>
<evidence type="ECO:0000256" key="9">
    <source>
        <dbReference type="PIRSR" id="PIRSR602401-1"/>
    </source>
</evidence>
<proteinExistence type="inferred from homology"/>
<dbReference type="Proteomes" id="UP000521872">
    <property type="component" value="Unassembled WGS sequence"/>
</dbReference>
<dbReference type="InterPro" id="IPR002401">
    <property type="entry name" value="Cyt_P450_E_grp-I"/>
</dbReference>
<organism evidence="10 11">
    <name type="scientific">Agrocybe pediades</name>
    <dbReference type="NCBI Taxonomy" id="84607"/>
    <lineage>
        <taxon>Eukaryota</taxon>
        <taxon>Fungi</taxon>
        <taxon>Dikarya</taxon>
        <taxon>Basidiomycota</taxon>
        <taxon>Agaricomycotina</taxon>
        <taxon>Agaricomycetes</taxon>
        <taxon>Agaricomycetidae</taxon>
        <taxon>Agaricales</taxon>
        <taxon>Agaricineae</taxon>
        <taxon>Strophariaceae</taxon>
        <taxon>Agrocybe</taxon>
    </lineage>
</organism>
<dbReference type="InterPro" id="IPR036396">
    <property type="entry name" value="Cyt_P450_sf"/>
</dbReference>
<evidence type="ECO:0000256" key="8">
    <source>
        <dbReference type="ARBA" id="ARBA00023033"/>
    </source>
</evidence>
<evidence type="ECO:0000256" key="6">
    <source>
        <dbReference type="ARBA" id="ARBA00023002"/>
    </source>
</evidence>
<gene>
    <name evidence="10" type="ORF">D9613_001198</name>
</gene>
<accession>A0A8H4R3D7</accession>
<keyword evidence="5 9" id="KW-0479">Metal-binding</keyword>
<evidence type="ECO:0000256" key="5">
    <source>
        <dbReference type="ARBA" id="ARBA00022723"/>
    </source>
</evidence>
<dbReference type="GO" id="GO:0020037">
    <property type="term" value="F:heme binding"/>
    <property type="evidence" value="ECO:0007669"/>
    <property type="project" value="InterPro"/>
</dbReference>
<evidence type="ECO:0000256" key="2">
    <source>
        <dbReference type="ARBA" id="ARBA00005179"/>
    </source>
</evidence>
<protein>
    <recommendedName>
        <fullName evidence="12">Cytochrome P450</fullName>
    </recommendedName>
</protein>